<keyword evidence="3" id="KW-1185">Reference proteome</keyword>
<feature type="domain" description="ATPase AAA-type core" evidence="1">
    <location>
        <begin position="209"/>
        <end position="329"/>
    </location>
</feature>
<dbReference type="Gene3D" id="3.40.50.300">
    <property type="entry name" value="P-loop containing nucleotide triphosphate hydrolases"/>
    <property type="match status" value="1"/>
</dbReference>
<proteinExistence type="predicted"/>
<evidence type="ECO:0000259" key="1">
    <source>
        <dbReference type="Pfam" id="PF00004"/>
    </source>
</evidence>
<sequence>MKLMQSRFYKPRKILSIEGDGAEVKVIDDEYYYRSRSNPFESVLDNILSGIYLSNSELVISEHHLQDFERCTDFYSVKYNKNTNQSYASELCYFHPTLEIFVLADTNLSDEYDKHIMEDGLLRVSNVYYESSNPDAPANIETLLATYLQKYQSNDAKVSILLKDTDGLVFKTQRIKPRPIDLELMYNDDFLPVHKHIKDRLTHHSKGVLLLHGVAGSGKTNYIKWLTAQVPNKQFVFVPTNMINSLTDPGFMSLLIDNKNAILVLEDCENYIAERTVDDVNTDVVASILNIADGMLSDILECQFICTFNSDLSKVDSALLRKGRLIAEYQFAPLTTDKANAYLRSIGHEQRVSVPATLAELTNMDENSYKAVVKETKIGFV</sequence>
<dbReference type="EMBL" id="BAAAFR010000001">
    <property type="protein sequence ID" value="GAA0312478.1"/>
    <property type="molecule type" value="Genomic_DNA"/>
</dbReference>
<reference evidence="2 3" key="1">
    <citation type="journal article" date="2019" name="Int. J. Syst. Evol. Microbiol.">
        <title>The Global Catalogue of Microorganisms (GCM) 10K type strain sequencing project: providing services to taxonomists for standard genome sequencing and annotation.</title>
        <authorList>
            <consortium name="The Broad Institute Genomics Platform"/>
            <consortium name="The Broad Institute Genome Sequencing Center for Infectious Disease"/>
            <person name="Wu L."/>
            <person name="Ma J."/>
        </authorList>
    </citation>
    <scope>NUCLEOTIDE SEQUENCE [LARGE SCALE GENOMIC DNA]</scope>
    <source>
        <strain evidence="2 3">JCM 16343</strain>
    </source>
</reference>
<evidence type="ECO:0000313" key="2">
    <source>
        <dbReference type="EMBL" id="GAA0312478.1"/>
    </source>
</evidence>
<name>A0ABN0VN31_9GAMM</name>
<organism evidence="2 3">
    <name type="scientific">Psychrobacter aestuarii</name>
    <dbReference type="NCBI Taxonomy" id="556327"/>
    <lineage>
        <taxon>Bacteria</taxon>
        <taxon>Pseudomonadati</taxon>
        <taxon>Pseudomonadota</taxon>
        <taxon>Gammaproteobacteria</taxon>
        <taxon>Moraxellales</taxon>
        <taxon>Moraxellaceae</taxon>
        <taxon>Psychrobacter</taxon>
    </lineage>
</organism>
<gene>
    <name evidence="2" type="ORF">GCM10009129_07280</name>
</gene>
<accession>A0ABN0VN31</accession>
<dbReference type="InterPro" id="IPR003959">
    <property type="entry name" value="ATPase_AAA_core"/>
</dbReference>
<evidence type="ECO:0000313" key="3">
    <source>
        <dbReference type="Proteomes" id="UP001501787"/>
    </source>
</evidence>
<dbReference type="RefSeq" id="WP_201503781.1">
    <property type="nucleotide sequence ID" value="NZ_BAAAFR010000001.1"/>
</dbReference>
<dbReference type="Proteomes" id="UP001501787">
    <property type="component" value="Unassembled WGS sequence"/>
</dbReference>
<dbReference type="InterPro" id="IPR027417">
    <property type="entry name" value="P-loop_NTPase"/>
</dbReference>
<dbReference type="SUPFAM" id="SSF52540">
    <property type="entry name" value="P-loop containing nucleoside triphosphate hydrolases"/>
    <property type="match status" value="1"/>
</dbReference>
<comment type="caution">
    <text evidence="2">The sequence shown here is derived from an EMBL/GenBank/DDBJ whole genome shotgun (WGS) entry which is preliminary data.</text>
</comment>
<dbReference type="Pfam" id="PF00004">
    <property type="entry name" value="AAA"/>
    <property type="match status" value="1"/>
</dbReference>
<protein>
    <recommendedName>
        <fullName evidence="1">ATPase AAA-type core domain-containing protein</fullName>
    </recommendedName>
</protein>